<dbReference type="GO" id="GO:0005829">
    <property type="term" value="C:cytosol"/>
    <property type="evidence" value="ECO:0007669"/>
    <property type="project" value="TreeGrafter"/>
</dbReference>
<proteinExistence type="inferred from homology"/>
<evidence type="ECO:0000313" key="5">
    <source>
        <dbReference type="EMBL" id="MBB6210694.1"/>
    </source>
</evidence>
<evidence type="ECO:0000256" key="1">
    <source>
        <dbReference type="ARBA" id="ARBA00005836"/>
    </source>
</evidence>
<dbReference type="SUPFAM" id="SSF111283">
    <property type="entry name" value="Putative modulator of DNA gyrase, PmbA/TldD"/>
    <property type="match status" value="1"/>
</dbReference>
<dbReference type="GO" id="GO:0006508">
    <property type="term" value="P:proteolysis"/>
    <property type="evidence" value="ECO:0007669"/>
    <property type="project" value="InterPro"/>
</dbReference>
<dbReference type="GO" id="GO:0008237">
    <property type="term" value="F:metallopeptidase activity"/>
    <property type="evidence" value="ECO:0007669"/>
    <property type="project" value="InterPro"/>
</dbReference>
<dbReference type="Gene3D" id="3.30.2290.10">
    <property type="entry name" value="PmbA/TldD superfamily"/>
    <property type="match status" value="1"/>
</dbReference>
<comment type="similarity">
    <text evidence="1">Belongs to the peptidase U62 family.</text>
</comment>
<evidence type="ECO:0000259" key="3">
    <source>
        <dbReference type="Pfam" id="PF19289"/>
    </source>
</evidence>
<dbReference type="PANTHER" id="PTHR43421:SF1">
    <property type="entry name" value="METALLOPROTEASE PMBA"/>
    <property type="match status" value="1"/>
</dbReference>
<dbReference type="AlphaFoldDB" id="A0A7X0DMW4"/>
<dbReference type="InterPro" id="IPR002510">
    <property type="entry name" value="Metalloprtase-TldD/E_N"/>
</dbReference>
<dbReference type="RefSeq" id="WP_184263524.1">
    <property type="nucleotide sequence ID" value="NZ_JACIIX010000007.1"/>
</dbReference>
<evidence type="ECO:0000313" key="6">
    <source>
        <dbReference type="Proteomes" id="UP000544872"/>
    </source>
</evidence>
<comment type="caution">
    <text evidence="5">The sequence shown here is derived from an EMBL/GenBank/DDBJ whole genome shotgun (WGS) entry which is preliminary data.</text>
</comment>
<dbReference type="InterPro" id="IPR045570">
    <property type="entry name" value="Metalloprtase-TldD/E_cen_dom"/>
</dbReference>
<sequence>MSDASANTLSLLEDLIADARRAGADAADAILVDGQSVSVAWRLGQLETLERSEGGDIGLRVLIGKRQAIVSSGDRSREALSALVERAIAMAKAVPEDPFAGLADPDQLATTMPDIDGDDPTELTADQLIAMAAAAEDAARSVSGVTNSEGAEASWGRSLVSVVASNGFAHSYWSSGSSLSAVALAGDGDSGMERDYDYTTAVYVADLEDAALIGRRAGERAVRRLGGRRIKTCRVPVIFDPRMARGIVGSLCGAINGASIARGTSFLKNALETEVFAPGVSIIEDPHRARGLRSRPVDAEGIANRRRALIDNGVLTTWVMDLRSARQLGLASTGHAARGTSSAPSPGVSNVWMEAGTQSPEEMIRELKEGLLVVDLFGHGVNGVTGDYSRGAAGFWIENGEITYAVNEVTIAGNLKDMFRSLTPASDLDLRHGTDAPSLRIDGMTVAGG</sequence>
<dbReference type="EMBL" id="JACIIX010000007">
    <property type="protein sequence ID" value="MBB6210694.1"/>
    <property type="molecule type" value="Genomic_DNA"/>
</dbReference>
<name>A0A7X0DMW4_NOVIT</name>
<dbReference type="PANTHER" id="PTHR43421">
    <property type="entry name" value="METALLOPROTEASE PMBA"/>
    <property type="match status" value="1"/>
</dbReference>
<dbReference type="Proteomes" id="UP000544872">
    <property type="component" value="Unassembled WGS sequence"/>
</dbReference>
<evidence type="ECO:0000259" key="4">
    <source>
        <dbReference type="Pfam" id="PF19290"/>
    </source>
</evidence>
<protein>
    <submittedName>
        <fullName evidence="5">PmbA protein</fullName>
    </submittedName>
</protein>
<dbReference type="InterPro" id="IPR047657">
    <property type="entry name" value="PmbA"/>
</dbReference>
<dbReference type="InterPro" id="IPR045569">
    <property type="entry name" value="Metalloprtase-TldD/E_C"/>
</dbReference>
<keyword evidence="6" id="KW-1185">Reference proteome</keyword>
<accession>A0A7X0DMW4</accession>
<evidence type="ECO:0000259" key="2">
    <source>
        <dbReference type="Pfam" id="PF01523"/>
    </source>
</evidence>
<feature type="domain" description="Metalloprotease TldD/E N-terminal" evidence="2">
    <location>
        <begin position="27"/>
        <end position="91"/>
    </location>
</feature>
<gene>
    <name evidence="5" type="ORF">FHS48_002119</name>
</gene>
<dbReference type="InterPro" id="IPR036059">
    <property type="entry name" value="TldD/PmbA_sf"/>
</dbReference>
<feature type="domain" description="Metalloprotease TldD/E C-terminal" evidence="3">
    <location>
        <begin position="232"/>
        <end position="448"/>
    </location>
</feature>
<dbReference type="Pfam" id="PF19290">
    <property type="entry name" value="PmbA_TldD_2nd"/>
    <property type="match status" value="1"/>
</dbReference>
<reference evidence="5 6" key="1">
    <citation type="submission" date="2020-08" db="EMBL/GenBank/DDBJ databases">
        <title>Genomic Encyclopedia of Type Strains, Phase IV (KMG-IV): sequencing the most valuable type-strain genomes for metagenomic binning, comparative biology and taxonomic classification.</title>
        <authorList>
            <person name="Goeker M."/>
        </authorList>
    </citation>
    <scope>NUCLEOTIDE SEQUENCE [LARGE SCALE GENOMIC DNA]</scope>
    <source>
        <strain evidence="5 6">DSM 11590</strain>
    </source>
</reference>
<dbReference type="InterPro" id="IPR035068">
    <property type="entry name" value="TldD/PmbA_N"/>
</dbReference>
<dbReference type="Pfam" id="PF19289">
    <property type="entry name" value="PmbA_TldD_3rd"/>
    <property type="match status" value="1"/>
</dbReference>
<dbReference type="Pfam" id="PF01523">
    <property type="entry name" value="PmbA_TldD_1st"/>
    <property type="match status" value="1"/>
</dbReference>
<feature type="domain" description="Metalloprotease TldD/E central" evidence="4">
    <location>
        <begin position="119"/>
        <end position="225"/>
    </location>
</feature>
<organism evidence="5 6">
    <name type="scientific">Novispirillum itersonii</name>
    <name type="common">Aquaspirillum itersonii</name>
    <dbReference type="NCBI Taxonomy" id="189"/>
    <lineage>
        <taxon>Bacteria</taxon>
        <taxon>Pseudomonadati</taxon>
        <taxon>Pseudomonadota</taxon>
        <taxon>Alphaproteobacteria</taxon>
        <taxon>Rhodospirillales</taxon>
        <taxon>Novispirillaceae</taxon>
        <taxon>Novispirillum</taxon>
    </lineage>
</organism>